<evidence type="ECO:0000313" key="3">
    <source>
        <dbReference type="Proteomes" id="UP000295418"/>
    </source>
</evidence>
<dbReference type="SUPFAM" id="SSF69572">
    <property type="entry name" value="Activating enzymes of the ubiquitin-like proteins"/>
    <property type="match status" value="1"/>
</dbReference>
<dbReference type="PANTHER" id="PTHR37809:SF1">
    <property type="entry name" value="RIBOSOMAL PROTEIN S12 METHYLTHIOTRANSFERASE ACCESSORY FACTOR YCAO"/>
    <property type="match status" value="1"/>
</dbReference>
<reference evidence="2 3" key="1">
    <citation type="submission" date="2019-03" db="EMBL/GenBank/DDBJ databases">
        <authorList>
            <person name="Kim M.K.M."/>
        </authorList>
    </citation>
    <scope>NUCLEOTIDE SEQUENCE [LARGE SCALE GENOMIC DNA]</scope>
    <source>
        <strain evidence="2 3">18JY21-1</strain>
    </source>
</reference>
<protein>
    <submittedName>
        <fullName evidence="2">TOMM leader peptide-binding protein</fullName>
    </submittedName>
</protein>
<dbReference type="InterPro" id="IPR003776">
    <property type="entry name" value="YcaO-like_dom"/>
</dbReference>
<dbReference type="RefSeq" id="WP_132418167.1">
    <property type="nucleotide sequence ID" value="NZ_SKFG01000010.1"/>
</dbReference>
<dbReference type="OrthoDB" id="2379922at2"/>
<dbReference type="GO" id="GO:0008641">
    <property type="term" value="F:ubiquitin-like modifier activating enzyme activity"/>
    <property type="evidence" value="ECO:0007669"/>
    <property type="project" value="InterPro"/>
</dbReference>
<dbReference type="InterPro" id="IPR035985">
    <property type="entry name" value="Ubiquitin-activating_enz"/>
</dbReference>
<organism evidence="2 3">
    <name type="scientific">Paenibacillus albiflavus</name>
    <dbReference type="NCBI Taxonomy" id="2545760"/>
    <lineage>
        <taxon>Bacteria</taxon>
        <taxon>Bacillati</taxon>
        <taxon>Bacillota</taxon>
        <taxon>Bacilli</taxon>
        <taxon>Bacillales</taxon>
        <taxon>Paenibacillaceae</taxon>
        <taxon>Paenibacillus</taxon>
    </lineage>
</organism>
<name>A0A4R4ECG6_9BACL</name>
<feature type="domain" description="YcaO" evidence="1">
    <location>
        <begin position="262"/>
        <end position="646"/>
    </location>
</feature>
<dbReference type="InterPro" id="IPR027624">
    <property type="entry name" value="TOMM_cyclo_SagD"/>
</dbReference>
<gene>
    <name evidence="2" type="ORF">E0485_11410</name>
</gene>
<dbReference type="PROSITE" id="PS51664">
    <property type="entry name" value="YCAO"/>
    <property type="match status" value="1"/>
</dbReference>
<dbReference type="Gene3D" id="3.30.160.660">
    <property type="match status" value="1"/>
</dbReference>
<dbReference type="PANTHER" id="PTHR37809">
    <property type="entry name" value="RIBOSOMAL PROTEIN S12 METHYLTHIOTRANSFERASE ACCESSORY FACTOR YCAO"/>
    <property type="match status" value="1"/>
</dbReference>
<dbReference type="Gene3D" id="3.40.50.720">
    <property type="entry name" value="NAD(P)-binding Rossmann-like Domain"/>
    <property type="match status" value="1"/>
</dbReference>
<dbReference type="InterPro" id="IPR022291">
    <property type="entry name" value="Bacteriocin_synth_cyclodeHase"/>
</dbReference>
<keyword evidence="3" id="KW-1185">Reference proteome</keyword>
<dbReference type="Gene3D" id="3.30.1330.230">
    <property type="match status" value="1"/>
</dbReference>
<dbReference type="Gene3D" id="3.30.40.250">
    <property type="match status" value="1"/>
</dbReference>
<dbReference type="Proteomes" id="UP000295418">
    <property type="component" value="Unassembled WGS sequence"/>
</dbReference>
<sequence>MNTVAIIGEGILADTVCKHLSGLTLVRRKDFSEDIPAVDLVLVLYEGGNSTSSYYYEAEQMLRPRGIPWLCAYVSLGEGIIGPLIVPGTTGCFQCAEERLSMAGRNRKEVKDLLIKLVDDDYVPRYTDEISPAGASYMAHIISAETDKVLRGERANTEEHLYLVNLNNLSSTIHYVLPIGTCSVCGRLPDDSAELAEISLQKCLKLSNSYRCLSMSDLKKVLLRDYWDSRTGIFNDKKWNLASIFASVAINLPLSFYNEITGAHSHSYVDSELAGMLEGLERYCGVTPRGKRTIVQGSYSHLKATALDPSMVGLHAKEQYEQPDFPFIPYDPDSPMEWVWGYSFLEARPILVPNLLAYYSLGDDGGFVYENSNGSAVGGSLEEAILYGIFEVVERDSFLMTWYAKLQVPRLDYSSSGDSELILMIRRLRAVTGYEVSLYNTTMENGIPSIWALAKGGAEHSVNLICAAGAHLDPIRAAKSAIHELAGMIPMAERRLRDRSIEAEAMLDDSFLVQHMEDHSLLYSLPQAEERLHFLMDEQNPVRTFAEEFHSMPWQEDLTEDLKQILRVFHSFQMDVIVVDQSSSETLRNGLRCVKVLIPGMLPMTFGHHLTRLTGLNRVLDVPMKLGYADHRLTREELNPYPHPFP</sequence>
<dbReference type="EMBL" id="SKFG01000010">
    <property type="protein sequence ID" value="TCZ77067.1"/>
    <property type="molecule type" value="Genomic_DNA"/>
</dbReference>
<dbReference type="NCBIfam" id="TIGR03604">
    <property type="entry name" value="TOMM_cyclo_SagD"/>
    <property type="match status" value="1"/>
</dbReference>
<evidence type="ECO:0000313" key="2">
    <source>
        <dbReference type="EMBL" id="TCZ77067.1"/>
    </source>
</evidence>
<dbReference type="NCBIfam" id="TIGR03882">
    <property type="entry name" value="cyclo_dehyd_2"/>
    <property type="match status" value="1"/>
</dbReference>
<proteinExistence type="predicted"/>
<comment type="caution">
    <text evidence="2">The sequence shown here is derived from an EMBL/GenBank/DDBJ whole genome shotgun (WGS) entry which is preliminary data.</text>
</comment>
<dbReference type="Pfam" id="PF02624">
    <property type="entry name" value="YcaO"/>
    <property type="match status" value="1"/>
</dbReference>
<accession>A0A4R4ECG6</accession>
<evidence type="ECO:0000259" key="1">
    <source>
        <dbReference type="PROSITE" id="PS51664"/>
    </source>
</evidence>
<dbReference type="AlphaFoldDB" id="A0A4R4ECG6"/>